<name>A0A1H0V5V0_9BURK</name>
<comment type="similarity">
    <text evidence="2">Belongs to the methyl-accepting chemotaxis (MCP) protein family.</text>
</comment>
<dbReference type="Gene3D" id="1.10.287.950">
    <property type="entry name" value="Methyl-accepting chemotaxis protein"/>
    <property type="match status" value="1"/>
</dbReference>
<keyword evidence="4" id="KW-0812">Transmembrane</keyword>
<evidence type="ECO:0000313" key="6">
    <source>
        <dbReference type="EMBL" id="SDP73568.1"/>
    </source>
</evidence>
<feature type="transmembrane region" description="Helical" evidence="4">
    <location>
        <begin position="53"/>
        <end position="71"/>
    </location>
</feature>
<proteinExistence type="inferred from homology"/>
<protein>
    <submittedName>
        <fullName evidence="6">Methyl-accepting chemotaxis protein</fullName>
    </submittedName>
</protein>
<feature type="transmembrane region" description="Helical" evidence="4">
    <location>
        <begin position="28"/>
        <end position="47"/>
    </location>
</feature>
<dbReference type="PANTHER" id="PTHR43531">
    <property type="entry name" value="PROTEIN ICFG"/>
    <property type="match status" value="1"/>
</dbReference>
<dbReference type="PROSITE" id="PS50111">
    <property type="entry name" value="CHEMOTAXIS_TRANSDUC_2"/>
    <property type="match status" value="1"/>
</dbReference>
<evidence type="ECO:0000256" key="2">
    <source>
        <dbReference type="ARBA" id="ARBA00029447"/>
    </source>
</evidence>
<keyword evidence="3" id="KW-0807">Transducer</keyword>
<accession>A0A1H0V5V0</accession>
<dbReference type="InterPro" id="IPR004089">
    <property type="entry name" value="MCPsignal_dom"/>
</dbReference>
<keyword evidence="4" id="KW-0472">Membrane</keyword>
<dbReference type="EMBL" id="FNJL01000023">
    <property type="protein sequence ID" value="SDP73568.1"/>
    <property type="molecule type" value="Genomic_DNA"/>
</dbReference>
<gene>
    <name evidence="6" type="ORF">SAMN04489708_12376</name>
</gene>
<dbReference type="GO" id="GO:0005886">
    <property type="term" value="C:plasma membrane"/>
    <property type="evidence" value="ECO:0007669"/>
    <property type="project" value="TreeGrafter"/>
</dbReference>
<dbReference type="RefSeq" id="WP_092836806.1">
    <property type="nucleotide sequence ID" value="NZ_FNJL01000023.1"/>
</dbReference>
<keyword evidence="7" id="KW-1185">Reference proteome</keyword>
<dbReference type="SUPFAM" id="SSF58104">
    <property type="entry name" value="Methyl-accepting chemotaxis protein (MCP) signaling domain"/>
    <property type="match status" value="1"/>
</dbReference>
<sequence>MDEAKRRSDLSPSAQQALQAIGCRADGLLLSICVLGAIVALCIGFVYGRPGTAAIWGGALLALAAWAYLAVRGSLLSRLALVTAGIGLVALHIQLSLGATEMHFGVFVFLAFVLAYRDWRPVLFAAVLIAVHHIAFDRLQLAGGPVYCLTEPDFGRILVHAAFVVVQTAVEVAITFRTRADAIESAELQYLCRPQQDGQLSLDVRRVPVHSAAARALQAALLRLNGVVTDVHQAAAGLAAAAGEIATGNRDLSQRTERTASHLQDAAASMGQLDGAVQHSVQEAVAARRLTQEATQVAEHCGGVVTEVVATVRDIHSSAGRIADIVGVIDGIAFQTNILALNAAVEAARAGEQGRGFAVVASEVRSLAGRSAEAAREVRALIAASVEKAERGSRLATDAGEHMQNVVDCARRASEVVGAISTSVEGQSGELGRVNASVTELDHMTQQNAALVEQSSAAAASLLDQAGRLRSVVDGFQFQPERLLASAR</sequence>
<dbReference type="GO" id="GO:0007165">
    <property type="term" value="P:signal transduction"/>
    <property type="evidence" value="ECO:0007669"/>
    <property type="project" value="UniProtKB-KW"/>
</dbReference>
<dbReference type="Pfam" id="PF00015">
    <property type="entry name" value="MCPsignal"/>
    <property type="match status" value="1"/>
</dbReference>
<evidence type="ECO:0000259" key="5">
    <source>
        <dbReference type="PROSITE" id="PS50111"/>
    </source>
</evidence>
<dbReference type="GO" id="GO:0004888">
    <property type="term" value="F:transmembrane signaling receptor activity"/>
    <property type="evidence" value="ECO:0007669"/>
    <property type="project" value="TreeGrafter"/>
</dbReference>
<evidence type="ECO:0000256" key="1">
    <source>
        <dbReference type="ARBA" id="ARBA00022481"/>
    </source>
</evidence>
<reference evidence="7" key="1">
    <citation type="submission" date="2016-10" db="EMBL/GenBank/DDBJ databases">
        <authorList>
            <person name="Varghese N."/>
            <person name="Submissions S."/>
        </authorList>
    </citation>
    <scope>NUCLEOTIDE SEQUENCE [LARGE SCALE GENOMIC DNA]</scope>
    <source>
        <strain evidence="7">DSM 17101</strain>
    </source>
</reference>
<evidence type="ECO:0000256" key="3">
    <source>
        <dbReference type="PROSITE-ProRule" id="PRU00284"/>
    </source>
</evidence>
<dbReference type="CDD" id="cd11386">
    <property type="entry name" value="MCP_signal"/>
    <property type="match status" value="1"/>
</dbReference>
<dbReference type="Proteomes" id="UP000199317">
    <property type="component" value="Unassembled WGS sequence"/>
</dbReference>
<keyword evidence="4" id="KW-1133">Transmembrane helix</keyword>
<dbReference type="InterPro" id="IPR051310">
    <property type="entry name" value="MCP_chemotaxis"/>
</dbReference>
<dbReference type="PANTHER" id="PTHR43531:SF14">
    <property type="entry name" value="METHYL-ACCEPTING CHEMOTAXIS PROTEIN I-RELATED"/>
    <property type="match status" value="1"/>
</dbReference>
<dbReference type="AlphaFoldDB" id="A0A1H0V5V0"/>
<keyword evidence="1" id="KW-0488">Methylation</keyword>
<dbReference type="SMART" id="SM00283">
    <property type="entry name" value="MA"/>
    <property type="match status" value="1"/>
</dbReference>
<evidence type="ECO:0000256" key="4">
    <source>
        <dbReference type="SAM" id="Phobius"/>
    </source>
</evidence>
<dbReference type="OrthoDB" id="9806477at2"/>
<organism evidence="6 7">
    <name type="scientific">Paracidovorax cattleyae</name>
    <dbReference type="NCBI Taxonomy" id="80868"/>
    <lineage>
        <taxon>Bacteria</taxon>
        <taxon>Pseudomonadati</taxon>
        <taxon>Pseudomonadota</taxon>
        <taxon>Betaproteobacteria</taxon>
        <taxon>Burkholderiales</taxon>
        <taxon>Comamonadaceae</taxon>
        <taxon>Paracidovorax</taxon>
    </lineage>
</organism>
<feature type="transmembrane region" description="Helical" evidence="4">
    <location>
        <begin position="78"/>
        <end position="99"/>
    </location>
</feature>
<dbReference type="GO" id="GO:0006935">
    <property type="term" value="P:chemotaxis"/>
    <property type="evidence" value="ECO:0007669"/>
    <property type="project" value="TreeGrafter"/>
</dbReference>
<feature type="domain" description="Methyl-accepting transducer" evidence="5">
    <location>
        <begin position="234"/>
        <end position="463"/>
    </location>
</feature>
<evidence type="ECO:0000313" key="7">
    <source>
        <dbReference type="Proteomes" id="UP000199317"/>
    </source>
</evidence>